<evidence type="ECO:0000313" key="2">
    <source>
        <dbReference type="Proteomes" id="UP001519287"/>
    </source>
</evidence>
<protein>
    <submittedName>
        <fullName evidence="1">Na+/melibiose symporter-like transporter</fullName>
    </submittedName>
</protein>
<gene>
    <name evidence="1" type="ORF">J2Z66_004082</name>
</gene>
<evidence type="ECO:0000313" key="1">
    <source>
        <dbReference type="EMBL" id="MBP1992474.1"/>
    </source>
</evidence>
<dbReference type="Proteomes" id="UP001519287">
    <property type="component" value="Unassembled WGS sequence"/>
</dbReference>
<reference evidence="1 2" key="1">
    <citation type="submission" date="2021-03" db="EMBL/GenBank/DDBJ databases">
        <title>Genomic Encyclopedia of Type Strains, Phase IV (KMG-IV): sequencing the most valuable type-strain genomes for metagenomic binning, comparative biology and taxonomic classification.</title>
        <authorList>
            <person name="Goeker M."/>
        </authorList>
    </citation>
    <scope>NUCLEOTIDE SEQUENCE [LARGE SCALE GENOMIC DNA]</scope>
    <source>
        <strain evidence="1 2">DSM 26048</strain>
    </source>
</reference>
<sequence length="51" mass="6018">MFTYFILIVAAVFLLIKWTAYARYKKQSATNTQIDDALIVRLNRESEPHEK</sequence>
<dbReference type="EMBL" id="JAGGLB010000013">
    <property type="protein sequence ID" value="MBP1992474.1"/>
    <property type="molecule type" value="Genomic_DNA"/>
</dbReference>
<organism evidence="1 2">
    <name type="scientific">Paenibacillus eucommiae</name>
    <dbReference type="NCBI Taxonomy" id="1355755"/>
    <lineage>
        <taxon>Bacteria</taxon>
        <taxon>Bacillati</taxon>
        <taxon>Bacillota</taxon>
        <taxon>Bacilli</taxon>
        <taxon>Bacillales</taxon>
        <taxon>Paenibacillaceae</taxon>
        <taxon>Paenibacillus</taxon>
    </lineage>
</organism>
<proteinExistence type="predicted"/>
<accession>A0ABS4J114</accession>
<keyword evidence="2" id="KW-1185">Reference proteome</keyword>
<comment type="caution">
    <text evidence="1">The sequence shown here is derived from an EMBL/GenBank/DDBJ whole genome shotgun (WGS) entry which is preliminary data.</text>
</comment>
<name>A0ABS4J114_9BACL</name>
<dbReference type="RefSeq" id="WP_209973502.1">
    <property type="nucleotide sequence ID" value="NZ_JAGGLB010000013.1"/>
</dbReference>